<dbReference type="PANTHER" id="PTHR43685:SF2">
    <property type="entry name" value="GLYCOSYLTRANSFERASE 2-LIKE DOMAIN-CONTAINING PROTEIN"/>
    <property type="match status" value="1"/>
</dbReference>
<comment type="caution">
    <text evidence="2">The sequence shown here is derived from an EMBL/GenBank/DDBJ whole genome shotgun (WGS) entry which is preliminary data.</text>
</comment>
<sequence>MSTSENGAESDRPMLVSVVIPVFNGLPDLGEQLGGLAEQDYSGPFEVIISDNGSTDGLRAYLDGHPLTDRLRLRHIDSSARPGGPYARNAGTAAAAGDFIAYTDQDDRVHAGWLSALVRAAADYDAVGGPIETETLNSSEVAAWRPTPEPEQRFTTQYLPFAHGNNIGMWRKTFDKLGGYDETMLGGGDDVDISWRIQQAGLTLGHAPAAMVAYRLRTTLRATWRQAVGYGRTSTEVYVKHRPLGCRRLPLSMTWLALLIVLRHNPLIPLTRTRIPTGLWVLHAGVLVGRIRASVRHRTFYV</sequence>
<dbReference type="RefSeq" id="WP_387713140.1">
    <property type="nucleotide sequence ID" value="NZ_JBIAPI010000001.1"/>
</dbReference>
<keyword evidence="2" id="KW-0328">Glycosyltransferase</keyword>
<dbReference type="EMBL" id="JBIAPI010000001">
    <property type="protein sequence ID" value="MFF3221788.1"/>
    <property type="molecule type" value="Genomic_DNA"/>
</dbReference>
<gene>
    <name evidence="2" type="ORF">ACFYV7_03240</name>
</gene>
<dbReference type="InterPro" id="IPR001173">
    <property type="entry name" value="Glyco_trans_2-like"/>
</dbReference>
<organism evidence="2 3">
    <name type="scientific">Nocardia suismassiliense</name>
    <dbReference type="NCBI Taxonomy" id="2077092"/>
    <lineage>
        <taxon>Bacteria</taxon>
        <taxon>Bacillati</taxon>
        <taxon>Actinomycetota</taxon>
        <taxon>Actinomycetes</taxon>
        <taxon>Mycobacteriales</taxon>
        <taxon>Nocardiaceae</taxon>
        <taxon>Nocardia</taxon>
    </lineage>
</organism>
<keyword evidence="3" id="KW-1185">Reference proteome</keyword>
<dbReference type="SUPFAM" id="SSF53448">
    <property type="entry name" value="Nucleotide-diphospho-sugar transferases"/>
    <property type="match status" value="1"/>
</dbReference>
<protein>
    <submittedName>
        <fullName evidence="2">Glycosyltransferase</fullName>
        <ecNumber evidence="2">2.4.-.-</ecNumber>
    </submittedName>
</protein>
<evidence type="ECO:0000313" key="3">
    <source>
        <dbReference type="Proteomes" id="UP001601948"/>
    </source>
</evidence>
<keyword evidence="2" id="KW-0808">Transferase</keyword>
<reference evidence="2 3" key="1">
    <citation type="submission" date="2024-10" db="EMBL/GenBank/DDBJ databases">
        <title>The Natural Products Discovery Center: Release of the First 8490 Sequenced Strains for Exploring Actinobacteria Biosynthetic Diversity.</title>
        <authorList>
            <person name="Kalkreuter E."/>
            <person name="Kautsar S.A."/>
            <person name="Yang D."/>
            <person name="Bader C.D."/>
            <person name="Teijaro C.N."/>
            <person name="Fluegel L."/>
            <person name="Davis C.M."/>
            <person name="Simpson J.R."/>
            <person name="Lauterbach L."/>
            <person name="Steele A.D."/>
            <person name="Gui C."/>
            <person name="Meng S."/>
            <person name="Li G."/>
            <person name="Viehrig K."/>
            <person name="Ye F."/>
            <person name="Su P."/>
            <person name="Kiefer A.F."/>
            <person name="Nichols A."/>
            <person name="Cepeda A.J."/>
            <person name="Yan W."/>
            <person name="Fan B."/>
            <person name="Jiang Y."/>
            <person name="Adhikari A."/>
            <person name="Zheng C.-J."/>
            <person name="Schuster L."/>
            <person name="Cowan T.M."/>
            <person name="Smanski M.J."/>
            <person name="Chevrette M.G."/>
            <person name="De Carvalho L.P.S."/>
            <person name="Shen B."/>
        </authorList>
    </citation>
    <scope>NUCLEOTIDE SEQUENCE [LARGE SCALE GENOMIC DNA]</scope>
    <source>
        <strain evidence="2 3">NPDC003040</strain>
    </source>
</reference>
<dbReference type="InterPro" id="IPR029044">
    <property type="entry name" value="Nucleotide-diphossugar_trans"/>
</dbReference>
<dbReference type="GO" id="GO:0016757">
    <property type="term" value="F:glycosyltransferase activity"/>
    <property type="evidence" value="ECO:0007669"/>
    <property type="project" value="UniProtKB-KW"/>
</dbReference>
<accession>A0ABW6QL44</accession>
<dbReference type="InterPro" id="IPR050834">
    <property type="entry name" value="Glycosyltransf_2"/>
</dbReference>
<feature type="domain" description="Glycosyltransferase 2-like" evidence="1">
    <location>
        <begin position="17"/>
        <end position="177"/>
    </location>
</feature>
<proteinExistence type="predicted"/>
<dbReference type="Proteomes" id="UP001601948">
    <property type="component" value="Unassembled WGS sequence"/>
</dbReference>
<dbReference type="EC" id="2.4.-.-" evidence="2"/>
<dbReference type="PANTHER" id="PTHR43685">
    <property type="entry name" value="GLYCOSYLTRANSFERASE"/>
    <property type="match status" value="1"/>
</dbReference>
<evidence type="ECO:0000313" key="2">
    <source>
        <dbReference type="EMBL" id="MFF3221788.1"/>
    </source>
</evidence>
<dbReference type="Pfam" id="PF00535">
    <property type="entry name" value="Glycos_transf_2"/>
    <property type="match status" value="1"/>
</dbReference>
<dbReference type="Gene3D" id="3.90.550.10">
    <property type="entry name" value="Spore Coat Polysaccharide Biosynthesis Protein SpsA, Chain A"/>
    <property type="match status" value="1"/>
</dbReference>
<name>A0ABW6QL44_9NOCA</name>
<evidence type="ECO:0000259" key="1">
    <source>
        <dbReference type="Pfam" id="PF00535"/>
    </source>
</evidence>